<evidence type="ECO:0000256" key="2">
    <source>
        <dbReference type="ARBA" id="ARBA00022763"/>
    </source>
</evidence>
<dbReference type="InterPro" id="IPR001126">
    <property type="entry name" value="UmuC"/>
</dbReference>
<dbReference type="SUPFAM" id="SSF56672">
    <property type="entry name" value="DNA/RNA polymerases"/>
    <property type="match status" value="1"/>
</dbReference>
<dbReference type="AlphaFoldDB" id="A0A916WRQ4"/>
<dbReference type="PANTHER" id="PTHR35369:SF2">
    <property type="entry name" value="BLR3025 PROTEIN"/>
    <property type="match status" value="1"/>
</dbReference>
<dbReference type="Gene3D" id="3.40.1170.60">
    <property type="match status" value="1"/>
</dbReference>
<evidence type="ECO:0000313" key="6">
    <source>
        <dbReference type="Proteomes" id="UP000623067"/>
    </source>
</evidence>
<name>A0A916WRQ4_9SPHN</name>
<feature type="region of interest" description="Disordered" evidence="3">
    <location>
        <begin position="402"/>
        <end position="432"/>
    </location>
</feature>
<gene>
    <name evidence="5" type="primary">imuB</name>
    <name evidence="5" type="ORF">GCM10011380_11310</name>
</gene>
<evidence type="ECO:0000256" key="3">
    <source>
        <dbReference type="SAM" id="MobiDB-lite"/>
    </source>
</evidence>
<evidence type="ECO:0000259" key="4">
    <source>
        <dbReference type="Pfam" id="PF00817"/>
    </source>
</evidence>
<comment type="caution">
    <text evidence="5">The sequence shown here is derived from an EMBL/GenBank/DDBJ whole genome shotgun (WGS) entry which is preliminary data.</text>
</comment>
<feature type="compositionally biased region" description="Low complexity" evidence="3">
    <location>
        <begin position="16"/>
        <end position="46"/>
    </location>
</feature>
<reference evidence="5" key="1">
    <citation type="journal article" date="2014" name="Int. J. Syst. Evol. Microbiol.">
        <title>Complete genome sequence of Corynebacterium casei LMG S-19264T (=DSM 44701T), isolated from a smear-ripened cheese.</title>
        <authorList>
            <consortium name="US DOE Joint Genome Institute (JGI-PGF)"/>
            <person name="Walter F."/>
            <person name="Albersmeier A."/>
            <person name="Kalinowski J."/>
            <person name="Ruckert C."/>
        </authorList>
    </citation>
    <scope>NUCLEOTIDE SEQUENCE</scope>
    <source>
        <strain evidence="5">CGMCC 1.15330</strain>
    </source>
</reference>
<evidence type="ECO:0000313" key="5">
    <source>
        <dbReference type="EMBL" id="GGB23324.1"/>
    </source>
</evidence>
<dbReference type="CDD" id="cd03468">
    <property type="entry name" value="PolY_like"/>
    <property type="match status" value="1"/>
</dbReference>
<comment type="similarity">
    <text evidence="1">Belongs to the DNA polymerase type-Y family.</text>
</comment>
<dbReference type="Pfam" id="PF00817">
    <property type="entry name" value="IMS"/>
    <property type="match status" value="1"/>
</dbReference>
<evidence type="ECO:0000256" key="1">
    <source>
        <dbReference type="ARBA" id="ARBA00010945"/>
    </source>
</evidence>
<sequence length="555" mass="58660">MPDSAATLATPRRIAAARPSALPGPARARSRPGAPGAGLADGATGAAPGARRARRYLALVFPWLPIERLRGTRPHLFVAPDAPPVVLVERMGRAARIAACDPAAVRAGVSPGMTLAAAQARLPGCVAYDHDPAADCDWLDRLADACCRYTPRVAAEPPDALLLDIADTAEARAAEQELADDIERRLARRGIAVRLAFGDTPAIAAALARHAGAPAPDERGAVRRLPLAALGLDAEATEGLAQAGHRTVGELLALPAAAVAARFGREAAAAVRRLAEEAGPPIRPRTPIAALTVERHLTRPAARAADALAALALLTDEAAADLTARGQGGRRWDASFYRTDGTLDRLRVKTDRPTRDGVALLGLFRAQRGGLAEAPDDGAGVDLLRLDVSLVERLDAGELRLEGGSTAAPAPALPRPAPIRRRRAGRRDDPGQVQVPLLLADAPPPARIAAPGEAAAPPRPIHLFDPPEPIVAVSPSGEADLPPGRFRWRGVLHHVARVEGPERIADDRRPGGRSAPAPRDYYRVEDRRGRRLWLFRQALAEPAGEARWYVHGLFA</sequence>
<feature type="domain" description="UmuC" evidence="4">
    <location>
        <begin position="83"/>
        <end position="205"/>
    </location>
</feature>
<proteinExistence type="inferred from homology"/>
<protein>
    <submittedName>
        <fullName evidence="5">Protein ImuB</fullName>
    </submittedName>
</protein>
<dbReference type="PANTHER" id="PTHR35369">
    <property type="entry name" value="BLR3025 PROTEIN-RELATED"/>
    <property type="match status" value="1"/>
</dbReference>
<keyword evidence="6" id="KW-1185">Reference proteome</keyword>
<dbReference type="InterPro" id="IPR043128">
    <property type="entry name" value="Rev_trsase/Diguanyl_cyclase"/>
</dbReference>
<dbReference type="EMBL" id="BMIH01000001">
    <property type="protein sequence ID" value="GGB23324.1"/>
    <property type="molecule type" value="Genomic_DNA"/>
</dbReference>
<dbReference type="Gene3D" id="3.30.70.270">
    <property type="match status" value="1"/>
</dbReference>
<dbReference type="Proteomes" id="UP000623067">
    <property type="component" value="Unassembled WGS sequence"/>
</dbReference>
<keyword evidence="2" id="KW-0227">DNA damage</keyword>
<reference evidence="5" key="2">
    <citation type="submission" date="2020-09" db="EMBL/GenBank/DDBJ databases">
        <authorList>
            <person name="Sun Q."/>
            <person name="Zhou Y."/>
        </authorList>
    </citation>
    <scope>NUCLEOTIDE SEQUENCE</scope>
    <source>
        <strain evidence="5">CGMCC 1.15330</strain>
    </source>
</reference>
<dbReference type="GO" id="GO:0006281">
    <property type="term" value="P:DNA repair"/>
    <property type="evidence" value="ECO:0007669"/>
    <property type="project" value="InterPro"/>
</dbReference>
<dbReference type="RefSeq" id="WP_188657680.1">
    <property type="nucleotide sequence ID" value="NZ_BMIH01000001.1"/>
</dbReference>
<dbReference type="InterPro" id="IPR043502">
    <property type="entry name" value="DNA/RNA_pol_sf"/>
</dbReference>
<accession>A0A916WRQ4</accession>
<dbReference type="InterPro" id="IPR050356">
    <property type="entry name" value="SulA_CellDiv_inhibitor"/>
</dbReference>
<organism evidence="5 6">
    <name type="scientific">Sphingomonas metalli</name>
    <dbReference type="NCBI Taxonomy" id="1779358"/>
    <lineage>
        <taxon>Bacteria</taxon>
        <taxon>Pseudomonadati</taxon>
        <taxon>Pseudomonadota</taxon>
        <taxon>Alphaproteobacteria</taxon>
        <taxon>Sphingomonadales</taxon>
        <taxon>Sphingomonadaceae</taxon>
        <taxon>Sphingomonas</taxon>
    </lineage>
</organism>
<feature type="region of interest" description="Disordered" evidence="3">
    <location>
        <begin position="1"/>
        <end position="46"/>
    </location>
</feature>